<reference evidence="2" key="2">
    <citation type="submission" date="2015-01" db="EMBL/GenBank/DDBJ databases">
        <title>Evolutionary Origins and Diversification of the Mycorrhizal Mutualists.</title>
        <authorList>
            <consortium name="DOE Joint Genome Institute"/>
            <consortium name="Mycorrhizal Genomics Consortium"/>
            <person name="Kohler A."/>
            <person name="Kuo A."/>
            <person name="Nagy L.G."/>
            <person name="Floudas D."/>
            <person name="Copeland A."/>
            <person name="Barry K.W."/>
            <person name="Cichocki N."/>
            <person name="Veneault-Fourrey C."/>
            <person name="LaButti K."/>
            <person name="Lindquist E.A."/>
            <person name="Lipzen A."/>
            <person name="Lundell T."/>
            <person name="Morin E."/>
            <person name="Murat C."/>
            <person name="Riley R."/>
            <person name="Ohm R."/>
            <person name="Sun H."/>
            <person name="Tunlid A."/>
            <person name="Henrissat B."/>
            <person name="Grigoriev I.V."/>
            <person name="Hibbett D.S."/>
            <person name="Martin F."/>
        </authorList>
    </citation>
    <scope>NUCLEOTIDE SEQUENCE [LARGE SCALE GENOMIC DNA]</scope>
    <source>
        <strain evidence="2">LaAM-08-1</strain>
    </source>
</reference>
<dbReference type="EMBL" id="KN838849">
    <property type="protein sequence ID" value="KIJ93345.1"/>
    <property type="molecule type" value="Genomic_DNA"/>
</dbReference>
<evidence type="ECO:0000313" key="1">
    <source>
        <dbReference type="EMBL" id="KIJ93345.1"/>
    </source>
</evidence>
<dbReference type="AlphaFoldDB" id="A0A0C9WQD0"/>
<proteinExistence type="predicted"/>
<gene>
    <name evidence="1" type="ORF">K443DRAFT_402184</name>
</gene>
<organism evidence="1 2">
    <name type="scientific">Laccaria amethystina LaAM-08-1</name>
    <dbReference type="NCBI Taxonomy" id="1095629"/>
    <lineage>
        <taxon>Eukaryota</taxon>
        <taxon>Fungi</taxon>
        <taxon>Dikarya</taxon>
        <taxon>Basidiomycota</taxon>
        <taxon>Agaricomycotina</taxon>
        <taxon>Agaricomycetes</taxon>
        <taxon>Agaricomycetidae</taxon>
        <taxon>Agaricales</taxon>
        <taxon>Agaricineae</taxon>
        <taxon>Hydnangiaceae</taxon>
        <taxon>Laccaria</taxon>
    </lineage>
</organism>
<keyword evidence="2" id="KW-1185">Reference proteome</keyword>
<protein>
    <submittedName>
        <fullName evidence="1">Uncharacterized protein</fullName>
    </submittedName>
</protein>
<accession>A0A0C9WQD0</accession>
<dbReference type="Proteomes" id="UP000054477">
    <property type="component" value="Unassembled WGS sequence"/>
</dbReference>
<reference evidence="1 2" key="1">
    <citation type="submission" date="2014-04" db="EMBL/GenBank/DDBJ databases">
        <authorList>
            <consortium name="DOE Joint Genome Institute"/>
            <person name="Kuo A."/>
            <person name="Kohler A."/>
            <person name="Nagy L.G."/>
            <person name="Floudas D."/>
            <person name="Copeland A."/>
            <person name="Barry K.W."/>
            <person name="Cichocki N."/>
            <person name="Veneault-Fourrey C."/>
            <person name="LaButti K."/>
            <person name="Lindquist E.A."/>
            <person name="Lipzen A."/>
            <person name="Lundell T."/>
            <person name="Morin E."/>
            <person name="Murat C."/>
            <person name="Sun H."/>
            <person name="Tunlid A."/>
            <person name="Henrissat B."/>
            <person name="Grigoriev I.V."/>
            <person name="Hibbett D.S."/>
            <person name="Martin F."/>
            <person name="Nordberg H.P."/>
            <person name="Cantor M.N."/>
            <person name="Hua S.X."/>
        </authorList>
    </citation>
    <scope>NUCLEOTIDE SEQUENCE [LARGE SCALE GENOMIC DNA]</scope>
    <source>
        <strain evidence="1 2">LaAM-08-1</strain>
    </source>
</reference>
<sequence length="72" mass="8361">MVPCHQQNLTFSPTYQCRFFCPLHWTRSTAQCAYPIRRHAAGICIDFLIVCAFPECFKPRDISMSIMSRGFL</sequence>
<evidence type="ECO:0000313" key="2">
    <source>
        <dbReference type="Proteomes" id="UP000054477"/>
    </source>
</evidence>
<dbReference type="HOGENOM" id="CLU_2722613_0_0_1"/>
<name>A0A0C9WQD0_9AGAR</name>